<reference evidence="1 2" key="1">
    <citation type="submission" date="2018-04" db="EMBL/GenBank/DDBJ databases">
        <title>Genomic Encyclopedia of Archaeal and Bacterial Type Strains, Phase II (KMG-II): from individual species to whole genera.</title>
        <authorList>
            <person name="Goeker M."/>
        </authorList>
    </citation>
    <scope>NUCLEOTIDE SEQUENCE [LARGE SCALE GENOMIC DNA]</scope>
    <source>
        <strain evidence="1 2">DSM 23382</strain>
    </source>
</reference>
<comment type="caution">
    <text evidence="1">The sequence shown here is derived from an EMBL/GenBank/DDBJ whole genome shotgun (WGS) entry which is preliminary data.</text>
</comment>
<sequence length="76" mass="8280">MMMTDCEFELLEKISRHELPSGCEFVPMAALKAALPAYDEDSLKSAVEDLCSLQFLEMKDGSIAITDMGVAAVCSM</sequence>
<organism evidence="1 2">
    <name type="scientific">Breoghania corrubedonensis</name>
    <dbReference type="NCBI Taxonomy" id="665038"/>
    <lineage>
        <taxon>Bacteria</taxon>
        <taxon>Pseudomonadati</taxon>
        <taxon>Pseudomonadota</taxon>
        <taxon>Alphaproteobacteria</taxon>
        <taxon>Hyphomicrobiales</taxon>
        <taxon>Stappiaceae</taxon>
        <taxon>Breoghania</taxon>
    </lineage>
</organism>
<keyword evidence="2" id="KW-1185">Reference proteome</keyword>
<evidence type="ECO:0000313" key="2">
    <source>
        <dbReference type="Proteomes" id="UP000244081"/>
    </source>
</evidence>
<gene>
    <name evidence="1" type="ORF">C8N35_11232</name>
</gene>
<protein>
    <submittedName>
        <fullName evidence="1">Uncharacterized protein</fullName>
    </submittedName>
</protein>
<name>A0A2T5UW15_9HYPH</name>
<dbReference type="EMBL" id="QAYG01000012">
    <property type="protein sequence ID" value="PTW55707.1"/>
    <property type="molecule type" value="Genomic_DNA"/>
</dbReference>
<accession>A0A2T5UW15</accession>
<evidence type="ECO:0000313" key="1">
    <source>
        <dbReference type="EMBL" id="PTW55707.1"/>
    </source>
</evidence>
<proteinExistence type="predicted"/>
<dbReference type="RefSeq" id="WP_107991741.1">
    <property type="nucleotide sequence ID" value="NZ_QAYG01000012.1"/>
</dbReference>
<dbReference type="AlphaFoldDB" id="A0A2T5UW15"/>
<dbReference type="Proteomes" id="UP000244081">
    <property type="component" value="Unassembled WGS sequence"/>
</dbReference>